<keyword evidence="5 8" id="KW-0560">Oxidoreductase</keyword>
<keyword evidence="9" id="KW-1185">Reference proteome</keyword>
<protein>
    <submittedName>
        <fullName evidence="8">Acryloyl-CoA reductase (NADH)</fullName>
        <ecNumber evidence="8">1.3.1.95</ecNumber>
    </submittedName>
</protein>
<dbReference type="InterPro" id="IPR009100">
    <property type="entry name" value="AcylCoA_DH/oxidase_NM_dom_sf"/>
</dbReference>
<accession>A0A4P6X224</accession>
<dbReference type="Proteomes" id="UP000293912">
    <property type="component" value="Chromosome"/>
</dbReference>
<evidence type="ECO:0000259" key="7">
    <source>
        <dbReference type="Pfam" id="PF02771"/>
    </source>
</evidence>
<dbReference type="GO" id="GO:0003995">
    <property type="term" value="F:acyl-CoA dehydrogenase activity"/>
    <property type="evidence" value="ECO:0007669"/>
    <property type="project" value="TreeGrafter"/>
</dbReference>
<dbReference type="SUPFAM" id="SSF47203">
    <property type="entry name" value="Acyl-CoA dehydrogenase C-terminal domain-like"/>
    <property type="match status" value="1"/>
</dbReference>
<evidence type="ECO:0000256" key="2">
    <source>
        <dbReference type="ARBA" id="ARBA00009347"/>
    </source>
</evidence>
<dbReference type="PANTHER" id="PTHR43884">
    <property type="entry name" value="ACYL-COA DEHYDROGENASE"/>
    <property type="match status" value="1"/>
</dbReference>
<dbReference type="KEGG" id="hpse:HPF_12680"/>
<dbReference type="Gene3D" id="1.20.140.10">
    <property type="entry name" value="Butyryl-CoA Dehydrogenase, subunit A, domain 3"/>
    <property type="match status" value="1"/>
</dbReference>
<dbReference type="InterPro" id="IPR037069">
    <property type="entry name" value="AcylCoA_DH/ox_N_sf"/>
</dbReference>
<evidence type="ECO:0000259" key="6">
    <source>
        <dbReference type="Pfam" id="PF00441"/>
    </source>
</evidence>
<dbReference type="InterPro" id="IPR036250">
    <property type="entry name" value="AcylCo_DH-like_C"/>
</dbReference>
<feature type="domain" description="Acyl-CoA dehydrogenase/oxidase C-terminal" evidence="6">
    <location>
        <begin position="184"/>
        <end position="316"/>
    </location>
</feature>
<evidence type="ECO:0000256" key="5">
    <source>
        <dbReference type="ARBA" id="ARBA00023002"/>
    </source>
</evidence>
<dbReference type="Pfam" id="PF02771">
    <property type="entry name" value="Acyl-CoA_dh_N"/>
    <property type="match status" value="1"/>
</dbReference>
<proteinExistence type="inferred from homology"/>
<dbReference type="EMBL" id="CP037867">
    <property type="protein sequence ID" value="QBM28548.1"/>
    <property type="molecule type" value="Genomic_DNA"/>
</dbReference>
<dbReference type="AlphaFoldDB" id="A0A4P6X224"/>
<evidence type="ECO:0000313" key="8">
    <source>
        <dbReference type="EMBL" id="QBM28548.1"/>
    </source>
</evidence>
<organism evidence="8 9">
    <name type="scientific">Hydrogenophaga pseudoflava</name>
    <name type="common">Pseudomonas carboxydoflava</name>
    <dbReference type="NCBI Taxonomy" id="47421"/>
    <lineage>
        <taxon>Bacteria</taxon>
        <taxon>Pseudomonadati</taxon>
        <taxon>Pseudomonadota</taxon>
        <taxon>Betaproteobacteria</taxon>
        <taxon>Burkholderiales</taxon>
        <taxon>Comamonadaceae</taxon>
        <taxon>Hydrogenophaga</taxon>
    </lineage>
</organism>
<feature type="domain" description="Acyl-CoA dehydrogenase/oxidase N-terminal" evidence="7">
    <location>
        <begin position="8"/>
        <end position="88"/>
    </location>
</feature>
<sequence>MRKNKAVFAEAVEDILKDQCTPAVVRAIDAGGSAAALWDAVAGAGFLALLAPESEGGADLSLAELFPVLSHFGHYTVPMPVAQTIVARALLASQMIMPEGMITLASAFRRETGGGITCAFTPYGLLADFVLACDGDALLLLPCAAARRQATGVNRSLTATLTWPDASSAARAPRGGALLPAFGAALHAALLSGAMSRVFEMTLQYCNDRMQFGKSLGKFQAVQHQLSVMAEHTAAASMAAEAAFQGAGKAPSLLAAAMAKSRTSEAAGLVASIAHALHGAIGVTEEYDLQLLTRRLHEWRMTHGSEACWNKVVGEQVLAGTLSIVDFVRSV</sequence>
<comment type="cofactor">
    <cofactor evidence="1">
        <name>FAD</name>
        <dbReference type="ChEBI" id="CHEBI:57692"/>
    </cofactor>
</comment>
<keyword evidence="3" id="KW-0285">Flavoprotein</keyword>
<dbReference type="InterPro" id="IPR009075">
    <property type="entry name" value="AcylCo_DH/oxidase_C"/>
</dbReference>
<keyword evidence="4" id="KW-0274">FAD</keyword>
<reference evidence="8 9" key="1">
    <citation type="submission" date="2019-03" db="EMBL/GenBank/DDBJ databases">
        <authorList>
            <person name="Sebastian G."/>
            <person name="Baumann P."/>
            <person name="Ruckert C."/>
            <person name="Kalinowski J."/>
            <person name="Nebel B."/>
            <person name="Takors R."/>
            <person name="Blombach B."/>
        </authorList>
    </citation>
    <scope>NUCLEOTIDE SEQUENCE [LARGE SCALE GENOMIC DNA]</scope>
    <source>
        <strain evidence="8 9">DSM 1084</strain>
    </source>
</reference>
<dbReference type="SUPFAM" id="SSF56645">
    <property type="entry name" value="Acyl-CoA dehydrogenase NM domain-like"/>
    <property type="match status" value="1"/>
</dbReference>
<dbReference type="PANTHER" id="PTHR43884:SF20">
    <property type="entry name" value="ACYL-COA DEHYDROGENASE FADE28"/>
    <property type="match status" value="1"/>
</dbReference>
<evidence type="ECO:0000256" key="3">
    <source>
        <dbReference type="ARBA" id="ARBA00022630"/>
    </source>
</evidence>
<dbReference type="GO" id="GO:0043958">
    <property type="term" value="F:acryloyl-CoA reductase (NADH) activity"/>
    <property type="evidence" value="ECO:0007669"/>
    <property type="project" value="UniProtKB-EC"/>
</dbReference>
<dbReference type="InterPro" id="IPR013786">
    <property type="entry name" value="AcylCoA_DH/ox_N"/>
</dbReference>
<dbReference type="Gene3D" id="1.10.540.10">
    <property type="entry name" value="Acyl-CoA dehydrogenase/oxidase, N-terminal domain"/>
    <property type="match status" value="1"/>
</dbReference>
<evidence type="ECO:0000256" key="4">
    <source>
        <dbReference type="ARBA" id="ARBA00022827"/>
    </source>
</evidence>
<evidence type="ECO:0000256" key="1">
    <source>
        <dbReference type="ARBA" id="ARBA00001974"/>
    </source>
</evidence>
<name>A0A4P6X224_HYDPS</name>
<evidence type="ECO:0000313" key="9">
    <source>
        <dbReference type="Proteomes" id="UP000293912"/>
    </source>
</evidence>
<gene>
    <name evidence="8" type="primary">acrC2</name>
    <name evidence="8" type="ORF">HPF_12680</name>
</gene>
<dbReference type="GO" id="GO:0050660">
    <property type="term" value="F:flavin adenine dinucleotide binding"/>
    <property type="evidence" value="ECO:0007669"/>
    <property type="project" value="InterPro"/>
</dbReference>
<dbReference type="Pfam" id="PF00441">
    <property type="entry name" value="Acyl-CoA_dh_1"/>
    <property type="match status" value="1"/>
</dbReference>
<dbReference type="EC" id="1.3.1.95" evidence="8"/>
<comment type="similarity">
    <text evidence="2">Belongs to the acyl-CoA dehydrogenase family.</text>
</comment>